<feature type="compositionally biased region" description="Low complexity" evidence="2">
    <location>
        <begin position="201"/>
        <end position="228"/>
    </location>
</feature>
<feature type="compositionally biased region" description="Basic and acidic residues" evidence="2">
    <location>
        <begin position="259"/>
        <end position="281"/>
    </location>
</feature>
<evidence type="ECO:0000256" key="1">
    <source>
        <dbReference type="SAM" id="Coils"/>
    </source>
</evidence>
<keyword evidence="1" id="KW-0175">Coiled coil</keyword>
<keyword evidence="4" id="KW-1185">Reference proteome</keyword>
<feature type="region of interest" description="Disordered" evidence="2">
    <location>
        <begin position="127"/>
        <end position="158"/>
    </location>
</feature>
<accession>A0A9P6M612</accession>
<reference evidence="3" key="1">
    <citation type="journal article" date="2020" name="Fungal Divers.">
        <title>Resolving the Mortierellaceae phylogeny through synthesis of multi-gene phylogenetics and phylogenomics.</title>
        <authorList>
            <person name="Vandepol N."/>
            <person name="Liber J."/>
            <person name="Desiro A."/>
            <person name="Na H."/>
            <person name="Kennedy M."/>
            <person name="Barry K."/>
            <person name="Grigoriev I.V."/>
            <person name="Miller A.N."/>
            <person name="O'Donnell K."/>
            <person name="Stajich J.E."/>
            <person name="Bonito G."/>
        </authorList>
    </citation>
    <scope>NUCLEOTIDE SEQUENCE</scope>
    <source>
        <strain evidence="3">CK1249</strain>
    </source>
</reference>
<protein>
    <submittedName>
        <fullName evidence="3">Uncharacterized protein</fullName>
    </submittedName>
</protein>
<evidence type="ECO:0000256" key="2">
    <source>
        <dbReference type="SAM" id="MobiDB-lite"/>
    </source>
</evidence>
<feature type="coiled-coil region" evidence="1">
    <location>
        <begin position="5"/>
        <end position="32"/>
    </location>
</feature>
<feature type="compositionally biased region" description="Polar residues" evidence="2">
    <location>
        <begin position="230"/>
        <end position="240"/>
    </location>
</feature>
<comment type="caution">
    <text evidence="3">The sequence shown here is derived from an EMBL/GenBank/DDBJ whole genome shotgun (WGS) entry which is preliminary data.</text>
</comment>
<gene>
    <name evidence="3" type="ORF">BGZ70_000562</name>
</gene>
<sequence length="305" mass="34416">HDARLAALENYMKELHDEIHKKDERITELESQLRMVKVWTDEFVGSVEAKLGADNSVEDQTQNTSSAGLHKQLTRLQSRIENGFRALEANAHELRIKAQDEEMAKNKALEFAATTLANSSAVVVQAVTPQRASPQPQQSLHQRQQQSSPTSGSRVRNPFSRSKTLLNEHPSQHSSNNNSDLNMVLNESLLELDLQISLDHQNQSSSSPSSSSSYSNNNASTASTPDSNSHGRLSRNNSENHWSKQRHELNQRTSRSRQRQADAQESLEHHQQPKDELVVGDAHEEIKRLNAMVDELERLVRIKMQ</sequence>
<name>A0A9P6M612_MORAP</name>
<feature type="compositionally biased region" description="Low complexity" evidence="2">
    <location>
        <begin position="133"/>
        <end position="149"/>
    </location>
</feature>
<dbReference type="AlphaFoldDB" id="A0A9P6M612"/>
<evidence type="ECO:0000313" key="3">
    <source>
        <dbReference type="EMBL" id="KAF9966966.1"/>
    </source>
</evidence>
<feature type="non-terminal residue" evidence="3">
    <location>
        <position position="1"/>
    </location>
</feature>
<feature type="compositionally biased region" description="Basic and acidic residues" evidence="2">
    <location>
        <begin position="241"/>
        <end position="250"/>
    </location>
</feature>
<dbReference type="EMBL" id="JAAAHY010000111">
    <property type="protein sequence ID" value="KAF9966966.1"/>
    <property type="molecule type" value="Genomic_DNA"/>
</dbReference>
<evidence type="ECO:0000313" key="4">
    <source>
        <dbReference type="Proteomes" id="UP000738359"/>
    </source>
</evidence>
<organism evidence="3 4">
    <name type="scientific">Mortierella alpina</name>
    <name type="common">Oleaginous fungus</name>
    <name type="synonym">Mortierella renispora</name>
    <dbReference type="NCBI Taxonomy" id="64518"/>
    <lineage>
        <taxon>Eukaryota</taxon>
        <taxon>Fungi</taxon>
        <taxon>Fungi incertae sedis</taxon>
        <taxon>Mucoromycota</taxon>
        <taxon>Mortierellomycotina</taxon>
        <taxon>Mortierellomycetes</taxon>
        <taxon>Mortierellales</taxon>
        <taxon>Mortierellaceae</taxon>
        <taxon>Mortierella</taxon>
    </lineage>
</organism>
<dbReference type="Proteomes" id="UP000738359">
    <property type="component" value="Unassembled WGS sequence"/>
</dbReference>
<proteinExistence type="predicted"/>
<dbReference type="OrthoDB" id="10654000at2759"/>
<feature type="region of interest" description="Disordered" evidence="2">
    <location>
        <begin position="199"/>
        <end position="281"/>
    </location>
</feature>